<evidence type="ECO:0000313" key="2">
    <source>
        <dbReference type="EMBL" id="EGZ08707.1"/>
    </source>
</evidence>
<proteinExistence type="predicted"/>
<evidence type="ECO:0000256" key="1">
    <source>
        <dbReference type="SAM" id="SignalP"/>
    </source>
</evidence>
<reference evidence="2 3" key="1">
    <citation type="journal article" date="2006" name="Science">
        <title>Phytophthora genome sequences uncover evolutionary origins and mechanisms of pathogenesis.</title>
        <authorList>
            <person name="Tyler B.M."/>
            <person name="Tripathy S."/>
            <person name="Zhang X."/>
            <person name="Dehal P."/>
            <person name="Jiang R.H."/>
            <person name="Aerts A."/>
            <person name="Arredondo F.D."/>
            <person name="Baxter L."/>
            <person name="Bensasson D."/>
            <person name="Beynon J.L."/>
            <person name="Chapman J."/>
            <person name="Damasceno C.M."/>
            <person name="Dorrance A.E."/>
            <person name="Dou D."/>
            <person name="Dickerman A.W."/>
            <person name="Dubchak I.L."/>
            <person name="Garbelotto M."/>
            <person name="Gijzen M."/>
            <person name="Gordon S.G."/>
            <person name="Govers F."/>
            <person name="Grunwald N.J."/>
            <person name="Huang W."/>
            <person name="Ivors K.L."/>
            <person name="Jones R.W."/>
            <person name="Kamoun S."/>
            <person name="Krampis K."/>
            <person name="Lamour K.H."/>
            <person name="Lee M.K."/>
            <person name="McDonald W.H."/>
            <person name="Medina M."/>
            <person name="Meijer H.J."/>
            <person name="Nordberg E.K."/>
            <person name="Maclean D.J."/>
            <person name="Ospina-Giraldo M.D."/>
            <person name="Morris P.F."/>
            <person name="Phuntumart V."/>
            <person name="Putnam N.H."/>
            <person name="Rash S."/>
            <person name="Rose J.K."/>
            <person name="Sakihama Y."/>
            <person name="Salamov A.A."/>
            <person name="Savidor A."/>
            <person name="Scheuring C.F."/>
            <person name="Smith B.M."/>
            <person name="Sobral B.W."/>
            <person name="Terry A."/>
            <person name="Torto-Alalibo T.A."/>
            <person name="Win J."/>
            <person name="Xu Z."/>
            <person name="Zhang H."/>
            <person name="Grigoriev I.V."/>
            <person name="Rokhsar D.S."/>
            <person name="Boore J.L."/>
        </authorList>
    </citation>
    <scope>NUCLEOTIDE SEQUENCE [LARGE SCALE GENOMIC DNA]</scope>
    <source>
        <strain evidence="2 3">P6497</strain>
    </source>
</reference>
<keyword evidence="3" id="KW-1185">Reference proteome</keyword>
<organism evidence="2 3">
    <name type="scientific">Phytophthora sojae (strain P6497)</name>
    <name type="common">Soybean stem and root rot agent</name>
    <name type="synonym">Phytophthora megasperma f. sp. glycines</name>
    <dbReference type="NCBI Taxonomy" id="1094619"/>
    <lineage>
        <taxon>Eukaryota</taxon>
        <taxon>Sar</taxon>
        <taxon>Stramenopiles</taxon>
        <taxon>Oomycota</taxon>
        <taxon>Peronosporomycetes</taxon>
        <taxon>Peronosporales</taxon>
        <taxon>Peronosporaceae</taxon>
        <taxon>Phytophthora</taxon>
    </lineage>
</organism>
<dbReference type="Proteomes" id="UP000002640">
    <property type="component" value="Unassembled WGS sequence"/>
</dbReference>
<name>G5A5V2_PHYSP</name>
<dbReference type="GeneID" id="20660747"/>
<feature type="signal peptide" evidence="1">
    <location>
        <begin position="1"/>
        <end position="24"/>
    </location>
</feature>
<keyword evidence="1" id="KW-0732">Signal</keyword>
<protein>
    <recommendedName>
        <fullName evidence="4">Sfi1 spindle body domain-containing protein</fullName>
    </recommendedName>
</protein>
<gene>
    <name evidence="2" type="ORF">PHYSODRAFT_524237</name>
</gene>
<dbReference type="EMBL" id="JH159160">
    <property type="protein sequence ID" value="EGZ08707.1"/>
    <property type="molecule type" value="Genomic_DNA"/>
</dbReference>
<evidence type="ECO:0000313" key="3">
    <source>
        <dbReference type="Proteomes" id="UP000002640"/>
    </source>
</evidence>
<feature type="chain" id="PRO_5003472967" description="Sfi1 spindle body domain-containing protein" evidence="1">
    <location>
        <begin position="25"/>
        <end position="264"/>
    </location>
</feature>
<dbReference type="RefSeq" id="XP_009535340.1">
    <property type="nucleotide sequence ID" value="XM_009537045.1"/>
</dbReference>
<evidence type="ECO:0008006" key="4">
    <source>
        <dbReference type="Google" id="ProtNLM"/>
    </source>
</evidence>
<sequence>MWSHAATRIRLAHVFTSWIALVQTRRGQSAVAATMHRMQQLRSRQKVFTSWAVLATAGRLASHRDTRESLRWRRRCWAHWKLWRVSSRWRRCQQLLLLQSVFCQGLRRHAIQQQAFREVCLRTARGLLHRSLARWRVEWWLVRSQRKLGLDMKRNALAHWKTFVAARRQQRRWEHYVQQLHRVQTRSKAAAFDKTRRSGGTFRDTRALQAQLKRNRVLMTHVLHAWFLVVQNRRRPLEFWAHGVMHRCFYSWRKQTDGKPAELA</sequence>
<dbReference type="AlphaFoldDB" id="G5A5V2"/>
<dbReference type="InParanoid" id="G5A5V2"/>
<dbReference type="KEGG" id="psoj:PHYSODRAFT_524237"/>
<dbReference type="OMA" id="CREICLQ"/>
<accession>G5A5V2</accession>